<evidence type="ECO:0000256" key="12">
    <source>
        <dbReference type="SAM" id="SignalP"/>
    </source>
</evidence>
<evidence type="ECO:0000256" key="10">
    <source>
        <dbReference type="ARBA" id="ARBA00023237"/>
    </source>
</evidence>
<keyword evidence="4" id="KW-0410">Iron transport</keyword>
<evidence type="ECO:0000259" key="13">
    <source>
        <dbReference type="Pfam" id="PF07715"/>
    </source>
</evidence>
<reference evidence="14 15" key="1">
    <citation type="submission" date="2016-10" db="EMBL/GenBank/DDBJ databases">
        <authorList>
            <person name="de Groot N.N."/>
        </authorList>
    </citation>
    <scope>NUCLEOTIDE SEQUENCE [LARGE SCALE GENOMIC DNA]</scope>
    <source>
        <strain evidence="14 15">LMG 18387</strain>
    </source>
</reference>
<feature type="domain" description="TonB-dependent receptor plug" evidence="13">
    <location>
        <begin position="149"/>
        <end position="243"/>
    </location>
</feature>
<dbReference type="EMBL" id="FNDG01000009">
    <property type="protein sequence ID" value="SDH95940.1"/>
    <property type="molecule type" value="Genomic_DNA"/>
</dbReference>
<dbReference type="RefSeq" id="WP_139207450.1">
    <property type="nucleotide sequence ID" value="NZ_FNDG01000009.1"/>
</dbReference>
<keyword evidence="6 12" id="KW-0732">Signal</keyword>
<dbReference type="PANTHER" id="PTHR32552">
    <property type="entry name" value="FERRICHROME IRON RECEPTOR-RELATED"/>
    <property type="match status" value="1"/>
</dbReference>
<feature type="signal peptide" evidence="12">
    <location>
        <begin position="1"/>
        <end position="33"/>
    </location>
</feature>
<keyword evidence="2 11" id="KW-0813">Transport</keyword>
<dbReference type="Gene3D" id="3.55.50.30">
    <property type="match status" value="1"/>
</dbReference>
<keyword evidence="8" id="KW-0406">Ion transport</keyword>
<evidence type="ECO:0000256" key="11">
    <source>
        <dbReference type="PROSITE-ProRule" id="PRU01360"/>
    </source>
</evidence>
<proteinExistence type="inferred from homology"/>
<evidence type="ECO:0000256" key="9">
    <source>
        <dbReference type="ARBA" id="ARBA00023136"/>
    </source>
</evidence>
<dbReference type="GO" id="GO:0015344">
    <property type="term" value="F:siderophore uptake transmembrane transporter activity"/>
    <property type="evidence" value="ECO:0007669"/>
    <property type="project" value="TreeGrafter"/>
</dbReference>
<evidence type="ECO:0000256" key="2">
    <source>
        <dbReference type="ARBA" id="ARBA00022448"/>
    </source>
</evidence>
<evidence type="ECO:0000313" key="14">
    <source>
        <dbReference type="EMBL" id="SDH95940.1"/>
    </source>
</evidence>
<evidence type="ECO:0000256" key="1">
    <source>
        <dbReference type="ARBA" id="ARBA00004571"/>
    </source>
</evidence>
<keyword evidence="3 11" id="KW-1134">Transmembrane beta strand</keyword>
<dbReference type="AlphaFoldDB" id="A0A1G8GNR8"/>
<dbReference type="InterPro" id="IPR012910">
    <property type="entry name" value="Plug_dom"/>
</dbReference>
<evidence type="ECO:0000256" key="5">
    <source>
        <dbReference type="ARBA" id="ARBA00022692"/>
    </source>
</evidence>
<dbReference type="PROSITE" id="PS52016">
    <property type="entry name" value="TONB_DEPENDENT_REC_3"/>
    <property type="match status" value="1"/>
</dbReference>
<dbReference type="Gene3D" id="2.40.170.20">
    <property type="entry name" value="TonB-dependent receptor, beta-barrel domain"/>
    <property type="match status" value="1"/>
</dbReference>
<organism evidence="14 15">
    <name type="scientific">Phytopseudomonas flavescens</name>
    <dbReference type="NCBI Taxonomy" id="29435"/>
    <lineage>
        <taxon>Bacteria</taxon>
        <taxon>Pseudomonadati</taxon>
        <taxon>Pseudomonadota</taxon>
        <taxon>Gammaproteobacteria</taxon>
        <taxon>Pseudomonadales</taxon>
        <taxon>Pseudomonadaceae</taxon>
        <taxon>Phytopseudomonas</taxon>
    </lineage>
</organism>
<feature type="chain" id="PRO_5011535000" evidence="12">
    <location>
        <begin position="34"/>
        <end position="463"/>
    </location>
</feature>
<evidence type="ECO:0000256" key="8">
    <source>
        <dbReference type="ARBA" id="ARBA00023065"/>
    </source>
</evidence>
<accession>A0A1G8GNR8</accession>
<keyword evidence="5 11" id="KW-0812">Transmembrane</keyword>
<evidence type="ECO:0000256" key="4">
    <source>
        <dbReference type="ARBA" id="ARBA00022496"/>
    </source>
</evidence>
<dbReference type="InterPro" id="IPR037066">
    <property type="entry name" value="Plug_dom_sf"/>
</dbReference>
<evidence type="ECO:0000256" key="3">
    <source>
        <dbReference type="ARBA" id="ARBA00022452"/>
    </source>
</evidence>
<sequence>MFGTIRRCVVNVRSKTILTVLAAAITHGTQAQAADQAVAPGLHALSIPAGPLASSLKEIARATGTAVRFETREVQDLQAPALNGSLSALDAVRQAIAASALNVQLMANGELAVFEPRLGALTVVAARGEGETGFKASRSETSTRSGADLLDVPQAVSVITAKVIETQQAQSVQDVLQNVAGVITRESAQGLPSYTIRGFSQTSTLSNGINNPSATSTNIAGVERIEVLKGPQAILSGGDSLGGGVNIVLKKPTAETVRDVSLQYGSHQDKGLALDLSGALSEDKRLSARLIAAKAHADHNDAGFNGRESDYLMGQLRWKDDATDFNVGLSYDEQYLPPNRYTFALDGIQPEPDMRLGRVDDGIEVRSEAFFYSLEHAFAPWLTLVSRMQRTLSHQDLSQYLTQFPRSTADMIMSISSSNNVSDSRTTAGDLPALHLRNRIVRPYIVHGLQSQPDQLRHDQLLR</sequence>
<dbReference type="Proteomes" id="UP000198606">
    <property type="component" value="Unassembled WGS sequence"/>
</dbReference>
<name>A0A1G8GNR8_9GAMM</name>
<keyword evidence="9 11" id="KW-0472">Membrane</keyword>
<dbReference type="Gene3D" id="2.170.130.10">
    <property type="entry name" value="TonB-dependent receptor, plug domain"/>
    <property type="match status" value="1"/>
</dbReference>
<protein>
    <submittedName>
        <fullName evidence="14">Iron complex outermembrane recepter protein</fullName>
    </submittedName>
</protein>
<keyword evidence="7" id="KW-0408">Iron</keyword>
<dbReference type="InterPro" id="IPR039426">
    <property type="entry name" value="TonB-dep_rcpt-like"/>
</dbReference>
<evidence type="ECO:0000313" key="15">
    <source>
        <dbReference type="Proteomes" id="UP000198606"/>
    </source>
</evidence>
<dbReference type="PANTHER" id="PTHR32552:SF68">
    <property type="entry name" value="FERRICHROME OUTER MEMBRANE TRANSPORTER_PHAGE RECEPTOR"/>
    <property type="match status" value="1"/>
</dbReference>
<evidence type="ECO:0000256" key="6">
    <source>
        <dbReference type="ARBA" id="ARBA00022729"/>
    </source>
</evidence>
<comment type="similarity">
    <text evidence="11">Belongs to the TonB-dependent receptor family.</text>
</comment>
<dbReference type="InterPro" id="IPR036942">
    <property type="entry name" value="Beta-barrel_TonB_sf"/>
</dbReference>
<comment type="subcellular location">
    <subcellularLocation>
        <location evidence="1 11">Cell outer membrane</location>
        <topology evidence="1 11">Multi-pass membrane protein</topology>
    </subcellularLocation>
</comment>
<dbReference type="GO" id="GO:0009279">
    <property type="term" value="C:cell outer membrane"/>
    <property type="evidence" value="ECO:0007669"/>
    <property type="project" value="UniProtKB-SubCell"/>
</dbReference>
<dbReference type="Pfam" id="PF07715">
    <property type="entry name" value="Plug"/>
    <property type="match status" value="1"/>
</dbReference>
<dbReference type="STRING" id="29435.SAMN05216588_109126"/>
<gene>
    <name evidence="14" type="ORF">SAMN05216588_109126</name>
</gene>
<keyword evidence="10 11" id="KW-0998">Cell outer membrane</keyword>
<dbReference type="SUPFAM" id="SSF56935">
    <property type="entry name" value="Porins"/>
    <property type="match status" value="1"/>
</dbReference>
<evidence type="ECO:0000256" key="7">
    <source>
        <dbReference type="ARBA" id="ARBA00023004"/>
    </source>
</evidence>